<evidence type="ECO:0000313" key="2">
    <source>
        <dbReference type="Proteomes" id="UP000276133"/>
    </source>
</evidence>
<evidence type="ECO:0000313" key="1">
    <source>
        <dbReference type="EMBL" id="RNA44659.1"/>
    </source>
</evidence>
<sequence length="88" mass="9995">MLTLETLMIKIQEDVSIRSKTNSHIKKIDLCSPFYDFLFCDSNFSSKGNLFYAIFLSTSHCDATSPYLNILANIMGDSLISEQKFTNL</sequence>
<keyword evidence="2" id="KW-1185">Reference proteome</keyword>
<name>A0A3M7T9I9_BRAPC</name>
<accession>A0A3M7T9I9</accession>
<dbReference type="EMBL" id="REGN01000078">
    <property type="protein sequence ID" value="RNA44659.1"/>
    <property type="molecule type" value="Genomic_DNA"/>
</dbReference>
<reference evidence="1 2" key="1">
    <citation type="journal article" date="2018" name="Sci. Rep.">
        <title>Genomic signatures of local adaptation to the degree of environmental predictability in rotifers.</title>
        <authorList>
            <person name="Franch-Gras L."/>
            <person name="Hahn C."/>
            <person name="Garcia-Roger E.M."/>
            <person name="Carmona M.J."/>
            <person name="Serra M."/>
            <person name="Gomez A."/>
        </authorList>
    </citation>
    <scope>NUCLEOTIDE SEQUENCE [LARGE SCALE GENOMIC DNA]</scope>
    <source>
        <strain evidence="1">HYR1</strain>
    </source>
</reference>
<organism evidence="1 2">
    <name type="scientific">Brachionus plicatilis</name>
    <name type="common">Marine rotifer</name>
    <name type="synonym">Brachionus muelleri</name>
    <dbReference type="NCBI Taxonomy" id="10195"/>
    <lineage>
        <taxon>Eukaryota</taxon>
        <taxon>Metazoa</taxon>
        <taxon>Spiralia</taxon>
        <taxon>Gnathifera</taxon>
        <taxon>Rotifera</taxon>
        <taxon>Eurotatoria</taxon>
        <taxon>Monogononta</taxon>
        <taxon>Pseudotrocha</taxon>
        <taxon>Ploima</taxon>
        <taxon>Brachionidae</taxon>
        <taxon>Brachionus</taxon>
    </lineage>
</organism>
<comment type="caution">
    <text evidence="1">The sequence shown here is derived from an EMBL/GenBank/DDBJ whole genome shotgun (WGS) entry which is preliminary data.</text>
</comment>
<protein>
    <submittedName>
        <fullName evidence="1">Uncharacterized protein</fullName>
    </submittedName>
</protein>
<proteinExistence type="predicted"/>
<dbReference type="Proteomes" id="UP000276133">
    <property type="component" value="Unassembled WGS sequence"/>
</dbReference>
<dbReference type="AlphaFoldDB" id="A0A3M7T9I9"/>
<gene>
    <name evidence="1" type="ORF">BpHYR1_047967</name>
</gene>